<name>A0A0A1T9K3_9HYPO</name>
<evidence type="ECO:0000313" key="5">
    <source>
        <dbReference type="Proteomes" id="UP000039046"/>
    </source>
</evidence>
<dbReference type="GO" id="GO:0031267">
    <property type="term" value="F:small GTPase binding"/>
    <property type="evidence" value="ECO:0007669"/>
    <property type="project" value="TreeGrafter"/>
</dbReference>
<dbReference type="STRING" id="1531966.A0A0A1T9K3"/>
<dbReference type="EMBL" id="CDHN01000001">
    <property type="protein sequence ID" value="CEJ82875.1"/>
    <property type="molecule type" value="Genomic_DNA"/>
</dbReference>
<dbReference type="PANTHER" id="PTHR15837">
    <property type="entry name" value="RAN GUANINE NUCLEOTIDE RELEASE FACTOR"/>
    <property type="match status" value="1"/>
</dbReference>
<evidence type="ECO:0000256" key="2">
    <source>
        <dbReference type="ARBA" id="ARBA00022448"/>
    </source>
</evidence>
<protein>
    <submittedName>
        <fullName evidence="4">Putative Mog1/PsbP/DUF1795, alpha/beta/alpha sandwich</fullName>
    </submittedName>
</protein>
<dbReference type="Gene3D" id="3.40.1000.10">
    <property type="entry name" value="Mog1/PsbP, alpha/beta/alpha sandwich"/>
    <property type="match status" value="1"/>
</dbReference>
<dbReference type="InterPro" id="IPR016123">
    <property type="entry name" value="Mog1/PsbP_a/b/a-sand"/>
</dbReference>
<dbReference type="SUPFAM" id="SSF55724">
    <property type="entry name" value="Mog1p/PsbP-like"/>
    <property type="match status" value="1"/>
</dbReference>
<dbReference type="Proteomes" id="UP000039046">
    <property type="component" value="Unassembled WGS sequence"/>
</dbReference>
<keyword evidence="5" id="KW-1185">Reference proteome</keyword>
<reference evidence="4 5" key="1">
    <citation type="journal article" date="2015" name="Genome Announc.">
        <title>Draft Genome Sequence and Gene Annotation of the Entomopathogenic Fungus Verticillium hemipterigenum.</title>
        <authorList>
            <person name="Horn F."/>
            <person name="Habel A."/>
            <person name="Scharf D.H."/>
            <person name="Dworschak J."/>
            <person name="Brakhage A.A."/>
            <person name="Guthke R."/>
            <person name="Hertweck C."/>
            <person name="Linde J."/>
        </authorList>
    </citation>
    <scope>NUCLEOTIDE SEQUENCE [LARGE SCALE GENOMIC DNA]</scope>
</reference>
<gene>
    <name evidence="4" type="ORF">VHEMI02918</name>
</gene>
<dbReference type="PANTHER" id="PTHR15837:SF0">
    <property type="entry name" value="RAN GUANINE NUCLEOTIDE RELEASE FACTOR"/>
    <property type="match status" value="1"/>
</dbReference>
<dbReference type="Pfam" id="PF04603">
    <property type="entry name" value="Mog1"/>
    <property type="match status" value="1"/>
</dbReference>
<dbReference type="OrthoDB" id="10255285at2759"/>
<evidence type="ECO:0000313" key="4">
    <source>
        <dbReference type="EMBL" id="CEJ82875.1"/>
    </source>
</evidence>
<dbReference type="GO" id="GO:0006606">
    <property type="term" value="P:protein import into nucleus"/>
    <property type="evidence" value="ECO:0007669"/>
    <property type="project" value="TreeGrafter"/>
</dbReference>
<keyword evidence="3" id="KW-0653">Protein transport</keyword>
<organism evidence="4 5">
    <name type="scientific">[Torrubiella] hemipterigena</name>
    <dbReference type="NCBI Taxonomy" id="1531966"/>
    <lineage>
        <taxon>Eukaryota</taxon>
        <taxon>Fungi</taxon>
        <taxon>Dikarya</taxon>
        <taxon>Ascomycota</taxon>
        <taxon>Pezizomycotina</taxon>
        <taxon>Sordariomycetes</taxon>
        <taxon>Hypocreomycetidae</taxon>
        <taxon>Hypocreales</taxon>
        <taxon>Clavicipitaceae</taxon>
        <taxon>Clavicipitaceae incertae sedis</taxon>
        <taxon>'Torrubiella' clade</taxon>
    </lineage>
</organism>
<dbReference type="GO" id="GO:0005085">
    <property type="term" value="F:guanyl-nucleotide exchange factor activity"/>
    <property type="evidence" value="ECO:0007669"/>
    <property type="project" value="TreeGrafter"/>
</dbReference>
<dbReference type="InterPro" id="IPR007681">
    <property type="entry name" value="Mog1"/>
</dbReference>
<proteinExistence type="inferred from homology"/>
<dbReference type="AlphaFoldDB" id="A0A0A1T9K3"/>
<sequence length="196" mass="21658">MPSFRSTPLYGGAMVCDIPAHFADVSKLREVPDNQEVWIDEDGFTSIIIDITERVGKAGSGAEIDGRAMTTHFEELVGSDIDSVKLWNTAETEFTGLDGEFPAYTMIATQTPKTKDSRGSSSAPDFTAIIMTLLRLEKYQTDILVTINVPHIKGEYDEEDVDLELGKQGKLIGDAVEYSSRIWSSLKIKDWGLFGN</sequence>
<evidence type="ECO:0000256" key="3">
    <source>
        <dbReference type="ARBA" id="ARBA00022927"/>
    </source>
</evidence>
<comment type="similarity">
    <text evidence="1">Belongs to the MOG1 family.</text>
</comment>
<accession>A0A0A1T9K3</accession>
<dbReference type="GO" id="GO:0005634">
    <property type="term" value="C:nucleus"/>
    <property type="evidence" value="ECO:0007669"/>
    <property type="project" value="TreeGrafter"/>
</dbReference>
<dbReference type="HOGENOM" id="CLU_081345_1_2_1"/>
<keyword evidence="2" id="KW-0813">Transport</keyword>
<evidence type="ECO:0000256" key="1">
    <source>
        <dbReference type="ARBA" id="ARBA00010307"/>
    </source>
</evidence>